<evidence type="ECO:0000259" key="7">
    <source>
        <dbReference type="PROSITE" id="PS50222"/>
    </source>
</evidence>
<sequence length="695" mass="78812">MPSPHAAPTNSVRQRLQPGHSPGVIGHPHGAAAMMGIPVLNALRLWFIELFGVNSSSLAERFTKEVPRFDVFISHPWSTSRISAFLSMAFVYSTGVPFIAAFLITAALRYAGFELYVCLMASWIVWVAGFVMAGLLSHSKAILFLDKYSINQTDEIEKQESIRSMQSFLDNSDNLFILWTPTYNKRLWCVYEVACFLKNHSVDDIDMMPTDLLLLKLRMAGTEILYWSVRSAINAEYYFLVDIFYCILFASQVAGDIVPKSLCVWSDFCEVDVEELQCTVPEDREILVEEITSIYGSVDAFKDHVRQSFDKLWVTWLTRHQAVRCGAVFAFSSGIITFATGRFIQPMSVFLIRNFYMGLVMLGCEVLPRVGMRPSRMVVWISAIFALPFHVLALGKLWALCGDIDESSIGLLGLLCILAPLCQAQGHYKQARSCEEKADRDPVFDPLAKEMKRSLMPSESLPGLPKIARPECCRLIHESKERQWLASRGRSCMVDFDDDERKMLRTYFDALDRDASGSIDVSELEEVMVALGLAEKRSDVEKMLSGVDEDESGVIEFYEFLSILRKGHGSSDPSFSAMFKVFKSLIRGNLGDTENLGFKFLTSMYRRQRLMDAMMAKRKSLRQVRGMRILKAFERQINEARFAQKSRNTLVEQSNTSGQGRLRDQRRFIVPLRLAGSNRPSQGDLKRLLRSCCEE</sequence>
<keyword evidence="2" id="KW-0479">Metal-binding</keyword>
<keyword evidence="9" id="KW-1185">Reference proteome</keyword>
<dbReference type="PROSITE" id="PS50222">
    <property type="entry name" value="EF_HAND_2"/>
    <property type="match status" value="2"/>
</dbReference>
<keyword evidence="6" id="KW-0812">Transmembrane</keyword>
<protein>
    <recommendedName>
        <fullName evidence="1">Calmodulin</fullName>
    </recommendedName>
</protein>
<proteinExistence type="predicted"/>
<dbReference type="GO" id="GO:0016460">
    <property type="term" value="C:myosin II complex"/>
    <property type="evidence" value="ECO:0007669"/>
    <property type="project" value="TreeGrafter"/>
</dbReference>
<dbReference type="SMART" id="SM00054">
    <property type="entry name" value="EFh"/>
    <property type="match status" value="2"/>
</dbReference>
<comment type="caution">
    <text evidence="8">The sequence shown here is derived from an EMBL/GenBank/DDBJ whole genome shotgun (WGS) entry which is preliminary data.</text>
</comment>
<gene>
    <name evidence="8" type="ORF">FOL47_002248</name>
</gene>
<dbReference type="InterPro" id="IPR011992">
    <property type="entry name" value="EF-hand-dom_pair"/>
</dbReference>
<dbReference type="AlphaFoldDB" id="A0A7J6N1M9"/>
<accession>A0A7J6N1M9</accession>
<evidence type="ECO:0000256" key="5">
    <source>
        <dbReference type="ARBA" id="ARBA00022990"/>
    </source>
</evidence>
<dbReference type="Pfam" id="PF13499">
    <property type="entry name" value="EF-hand_7"/>
    <property type="match status" value="1"/>
</dbReference>
<evidence type="ECO:0000256" key="4">
    <source>
        <dbReference type="ARBA" id="ARBA00022837"/>
    </source>
</evidence>
<feature type="transmembrane region" description="Helical" evidence="6">
    <location>
        <begin position="84"/>
        <end position="107"/>
    </location>
</feature>
<dbReference type="InterPro" id="IPR050230">
    <property type="entry name" value="CALM/Myosin/TropC-like"/>
</dbReference>
<dbReference type="Gene3D" id="1.10.238.10">
    <property type="entry name" value="EF-hand"/>
    <property type="match status" value="1"/>
</dbReference>
<keyword evidence="3" id="KW-0677">Repeat</keyword>
<evidence type="ECO:0000313" key="9">
    <source>
        <dbReference type="Proteomes" id="UP000591131"/>
    </source>
</evidence>
<dbReference type="CDD" id="cd00051">
    <property type="entry name" value="EFh"/>
    <property type="match status" value="1"/>
</dbReference>
<dbReference type="Proteomes" id="UP000591131">
    <property type="component" value="Unassembled WGS sequence"/>
</dbReference>
<dbReference type="OrthoDB" id="422547at2759"/>
<dbReference type="GO" id="GO:0005509">
    <property type="term" value="F:calcium ion binding"/>
    <property type="evidence" value="ECO:0007669"/>
    <property type="project" value="InterPro"/>
</dbReference>
<evidence type="ECO:0000256" key="6">
    <source>
        <dbReference type="SAM" id="Phobius"/>
    </source>
</evidence>
<keyword evidence="4" id="KW-0106">Calcium</keyword>
<keyword evidence="6" id="KW-1133">Transmembrane helix</keyword>
<evidence type="ECO:0000256" key="3">
    <source>
        <dbReference type="ARBA" id="ARBA00022737"/>
    </source>
</evidence>
<evidence type="ECO:0000313" key="8">
    <source>
        <dbReference type="EMBL" id="KAF4677320.1"/>
    </source>
</evidence>
<dbReference type="EMBL" id="JAAPAO010000016">
    <property type="protein sequence ID" value="KAF4677320.1"/>
    <property type="molecule type" value="Genomic_DNA"/>
</dbReference>
<evidence type="ECO:0000256" key="2">
    <source>
        <dbReference type="ARBA" id="ARBA00022723"/>
    </source>
</evidence>
<keyword evidence="5" id="KW-0007">Acetylation</keyword>
<dbReference type="PROSITE" id="PS00018">
    <property type="entry name" value="EF_HAND_1"/>
    <property type="match status" value="2"/>
</dbReference>
<feature type="domain" description="EF-hand" evidence="7">
    <location>
        <begin position="535"/>
        <end position="570"/>
    </location>
</feature>
<dbReference type="InterPro" id="IPR018247">
    <property type="entry name" value="EF_Hand_1_Ca_BS"/>
</dbReference>
<reference evidence="8 9" key="1">
    <citation type="submission" date="2020-04" db="EMBL/GenBank/DDBJ databases">
        <title>Perkinsus chesapeaki whole genome sequence.</title>
        <authorList>
            <person name="Bogema D.R."/>
        </authorList>
    </citation>
    <scope>NUCLEOTIDE SEQUENCE [LARGE SCALE GENOMIC DNA]</scope>
    <source>
        <strain evidence="8">ATCC PRA-425</strain>
    </source>
</reference>
<organism evidence="8 9">
    <name type="scientific">Perkinsus chesapeaki</name>
    <name type="common">Clam parasite</name>
    <name type="synonym">Perkinsus andrewsi</name>
    <dbReference type="NCBI Taxonomy" id="330153"/>
    <lineage>
        <taxon>Eukaryota</taxon>
        <taxon>Sar</taxon>
        <taxon>Alveolata</taxon>
        <taxon>Perkinsozoa</taxon>
        <taxon>Perkinsea</taxon>
        <taxon>Perkinsida</taxon>
        <taxon>Perkinsidae</taxon>
        <taxon>Perkinsus</taxon>
    </lineage>
</organism>
<feature type="transmembrane region" description="Helical" evidence="6">
    <location>
        <begin position="350"/>
        <end position="367"/>
    </location>
</feature>
<feature type="transmembrane region" description="Helical" evidence="6">
    <location>
        <begin position="325"/>
        <end position="344"/>
    </location>
</feature>
<keyword evidence="6" id="KW-0472">Membrane</keyword>
<dbReference type="PANTHER" id="PTHR23048:SF0">
    <property type="entry name" value="CALMODULIN LIKE 3"/>
    <property type="match status" value="1"/>
</dbReference>
<feature type="transmembrane region" description="Helical" evidence="6">
    <location>
        <begin position="379"/>
        <end position="399"/>
    </location>
</feature>
<name>A0A7J6N1M9_PERCH</name>
<dbReference type="PANTHER" id="PTHR23048">
    <property type="entry name" value="MYOSIN LIGHT CHAIN 1, 3"/>
    <property type="match status" value="1"/>
</dbReference>
<dbReference type="SUPFAM" id="SSF47473">
    <property type="entry name" value="EF-hand"/>
    <property type="match status" value="1"/>
</dbReference>
<feature type="transmembrane region" description="Helical" evidence="6">
    <location>
        <begin position="113"/>
        <end position="136"/>
    </location>
</feature>
<dbReference type="InterPro" id="IPR002048">
    <property type="entry name" value="EF_hand_dom"/>
</dbReference>
<evidence type="ECO:0000256" key="1">
    <source>
        <dbReference type="ARBA" id="ARBA00020786"/>
    </source>
</evidence>
<feature type="domain" description="EF-hand" evidence="7">
    <location>
        <begin position="499"/>
        <end position="534"/>
    </location>
</feature>